<organism evidence="2">
    <name type="scientific">bioreactor metagenome</name>
    <dbReference type="NCBI Taxonomy" id="1076179"/>
    <lineage>
        <taxon>unclassified sequences</taxon>
        <taxon>metagenomes</taxon>
        <taxon>ecological metagenomes</taxon>
    </lineage>
</organism>
<dbReference type="AlphaFoldDB" id="A0A645JMC9"/>
<evidence type="ECO:0000313" key="2">
    <source>
        <dbReference type="EMBL" id="MPN64805.1"/>
    </source>
</evidence>
<evidence type="ECO:0000256" key="1">
    <source>
        <dbReference type="SAM" id="MobiDB-lite"/>
    </source>
</evidence>
<protein>
    <submittedName>
        <fullName evidence="2">Uncharacterized protein</fullName>
    </submittedName>
</protein>
<gene>
    <name evidence="2" type="ORF">SDC9_212582</name>
</gene>
<dbReference type="EMBL" id="VSSQ01146212">
    <property type="protein sequence ID" value="MPN64805.1"/>
    <property type="molecule type" value="Genomic_DNA"/>
</dbReference>
<reference evidence="2" key="1">
    <citation type="submission" date="2019-08" db="EMBL/GenBank/DDBJ databases">
        <authorList>
            <person name="Kucharzyk K."/>
            <person name="Murdoch R.W."/>
            <person name="Higgins S."/>
            <person name="Loffler F."/>
        </authorList>
    </citation>
    <scope>NUCLEOTIDE SEQUENCE</scope>
</reference>
<accession>A0A645JMC9</accession>
<feature type="region of interest" description="Disordered" evidence="1">
    <location>
        <begin position="82"/>
        <end position="102"/>
    </location>
</feature>
<feature type="compositionally biased region" description="Basic and acidic residues" evidence="1">
    <location>
        <begin position="93"/>
        <end position="102"/>
    </location>
</feature>
<proteinExistence type="predicted"/>
<comment type="caution">
    <text evidence="2">The sequence shown here is derived from an EMBL/GenBank/DDBJ whole genome shotgun (WGS) entry which is preliminary data.</text>
</comment>
<name>A0A645JMC9_9ZZZZ</name>
<sequence>MPVGHTGRSIRKFDAVQNFDIIQRKIVFNFHRVLATRQHLGKALRQQVVKVSACFVKIDLNKHKIARQYKFFKCLQPAAVKGKQGRGTPRAAVHRDRGQKAL</sequence>